<dbReference type="SMART" id="SM00297">
    <property type="entry name" value="BROMO"/>
    <property type="match status" value="1"/>
</dbReference>
<evidence type="ECO:0000256" key="6">
    <source>
        <dbReference type="ARBA" id="ARBA00023163"/>
    </source>
</evidence>
<evidence type="ECO:0000256" key="5">
    <source>
        <dbReference type="ARBA" id="ARBA00023117"/>
    </source>
</evidence>
<dbReference type="InterPro" id="IPR037382">
    <property type="entry name" value="Rsc/polybromo"/>
</dbReference>
<dbReference type="PANTHER" id="PTHR16062:SF19">
    <property type="entry name" value="PROTEIN POLYBROMO-1"/>
    <property type="match status" value="1"/>
</dbReference>
<dbReference type="Proteomes" id="UP000261600">
    <property type="component" value="Unplaced"/>
</dbReference>
<keyword evidence="3" id="KW-0156">Chromatin regulator</keyword>
<comment type="subcellular location">
    <subcellularLocation>
        <location evidence="1">Nucleus</location>
    </subcellularLocation>
</comment>
<dbReference type="GO" id="GO:0016586">
    <property type="term" value="C:RSC-type complex"/>
    <property type="evidence" value="ECO:0007669"/>
    <property type="project" value="InterPro"/>
</dbReference>
<evidence type="ECO:0000256" key="9">
    <source>
        <dbReference type="SAM" id="MobiDB-lite"/>
    </source>
</evidence>
<keyword evidence="5 8" id="KW-0103">Bromodomain</keyword>
<dbReference type="Gene3D" id="1.20.920.10">
    <property type="entry name" value="Bromodomain-like"/>
    <property type="match status" value="1"/>
</dbReference>
<evidence type="ECO:0000256" key="3">
    <source>
        <dbReference type="ARBA" id="ARBA00022853"/>
    </source>
</evidence>
<accession>A0A3Q3KGU5</accession>
<evidence type="ECO:0000313" key="11">
    <source>
        <dbReference type="Ensembl" id="ENSMALP00000032730.1"/>
    </source>
</evidence>
<feature type="domain" description="Bromo" evidence="10">
    <location>
        <begin position="68"/>
        <end position="130"/>
    </location>
</feature>
<dbReference type="PROSITE" id="PS50014">
    <property type="entry name" value="BROMODOMAIN_2"/>
    <property type="match status" value="1"/>
</dbReference>
<dbReference type="InterPro" id="IPR001487">
    <property type="entry name" value="Bromodomain"/>
</dbReference>
<evidence type="ECO:0000256" key="8">
    <source>
        <dbReference type="PROSITE-ProRule" id="PRU00035"/>
    </source>
</evidence>
<evidence type="ECO:0000256" key="7">
    <source>
        <dbReference type="ARBA" id="ARBA00023242"/>
    </source>
</evidence>
<dbReference type="GO" id="GO:0006338">
    <property type="term" value="P:chromatin remodeling"/>
    <property type="evidence" value="ECO:0007669"/>
    <property type="project" value="InterPro"/>
</dbReference>
<dbReference type="PANTHER" id="PTHR16062">
    <property type="entry name" value="SWI/SNF-RELATED"/>
    <property type="match status" value="1"/>
</dbReference>
<dbReference type="GO" id="GO:0003682">
    <property type="term" value="F:chromatin binding"/>
    <property type="evidence" value="ECO:0007669"/>
    <property type="project" value="TreeGrafter"/>
</dbReference>
<protein>
    <recommendedName>
        <fullName evidence="10">Bromo domain-containing protein</fullName>
    </recommendedName>
</protein>
<evidence type="ECO:0000256" key="1">
    <source>
        <dbReference type="ARBA" id="ARBA00004123"/>
    </source>
</evidence>
<evidence type="ECO:0000259" key="10">
    <source>
        <dbReference type="PROSITE" id="PS50014"/>
    </source>
</evidence>
<feature type="region of interest" description="Disordered" evidence="9">
    <location>
        <begin position="1"/>
        <end position="40"/>
    </location>
</feature>
<keyword evidence="12" id="KW-1185">Reference proteome</keyword>
<dbReference type="PROSITE" id="PS00633">
    <property type="entry name" value="BROMODOMAIN_1"/>
    <property type="match status" value="1"/>
</dbReference>
<dbReference type="PRINTS" id="PR00503">
    <property type="entry name" value="BROMODOMAIN"/>
</dbReference>
<evidence type="ECO:0000313" key="12">
    <source>
        <dbReference type="Proteomes" id="UP000261600"/>
    </source>
</evidence>
<sequence>MSASSKRRRATSPSSSASGGGDLDDTSSSNVTPGSGRKRRRIASIPPVDMIAVCHELFNAVRDHKDDQGRQLSEFFLRVPKRRNQPDYYEAVSQPIDMIKIQYKLKSEDYNDVEQLTADFQLLFNNAKSFYKVRRREFFYLFTFFYNFKTV</sequence>
<keyword evidence="4" id="KW-0805">Transcription regulation</keyword>
<dbReference type="GO" id="GO:0006368">
    <property type="term" value="P:transcription elongation by RNA polymerase II"/>
    <property type="evidence" value="ECO:0007669"/>
    <property type="project" value="TreeGrafter"/>
</dbReference>
<dbReference type="InterPro" id="IPR036427">
    <property type="entry name" value="Bromodomain-like_sf"/>
</dbReference>
<reference evidence="11" key="2">
    <citation type="submission" date="2025-09" db="UniProtKB">
        <authorList>
            <consortium name="Ensembl"/>
        </authorList>
    </citation>
    <scope>IDENTIFICATION</scope>
</reference>
<evidence type="ECO:0000256" key="4">
    <source>
        <dbReference type="ARBA" id="ARBA00023015"/>
    </source>
</evidence>
<reference evidence="11" key="1">
    <citation type="submission" date="2025-08" db="UniProtKB">
        <authorList>
            <consortium name="Ensembl"/>
        </authorList>
    </citation>
    <scope>IDENTIFICATION</scope>
</reference>
<proteinExistence type="predicted"/>
<dbReference type="Ensembl" id="ENSMALT00000033290.1">
    <property type="protein sequence ID" value="ENSMALP00000032730.1"/>
    <property type="gene ID" value="ENSMALG00000022516.1"/>
</dbReference>
<feature type="compositionally biased region" description="Basic residues" evidence="9">
    <location>
        <begin position="1"/>
        <end position="10"/>
    </location>
</feature>
<dbReference type="InterPro" id="IPR018359">
    <property type="entry name" value="Bromodomain_CS"/>
</dbReference>
<organism evidence="11 12">
    <name type="scientific">Monopterus albus</name>
    <name type="common">Swamp eel</name>
    <dbReference type="NCBI Taxonomy" id="43700"/>
    <lineage>
        <taxon>Eukaryota</taxon>
        <taxon>Metazoa</taxon>
        <taxon>Chordata</taxon>
        <taxon>Craniata</taxon>
        <taxon>Vertebrata</taxon>
        <taxon>Euteleostomi</taxon>
        <taxon>Actinopterygii</taxon>
        <taxon>Neopterygii</taxon>
        <taxon>Teleostei</taxon>
        <taxon>Neoteleostei</taxon>
        <taxon>Acanthomorphata</taxon>
        <taxon>Anabantaria</taxon>
        <taxon>Synbranchiformes</taxon>
        <taxon>Synbranchidae</taxon>
        <taxon>Monopterus</taxon>
    </lineage>
</organism>
<keyword evidence="6" id="KW-0804">Transcription</keyword>
<dbReference type="AlphaFoldDB" id="A0A3Q3KGU5"/>
<dbReference type="SUPFAM" id="SSF47370">
    <property type="entry name" value="Bromodomain"/>
    <property type="match status" value="1"/>
</dbReference>
<name>A0A3Q3KGU5_MONAL</name>
<evidence type="ECO:0000256" key="2">
    <source>
        <dbReference type="ARBA" id="ARBA00022737"/>
    </source>
</evidence>
<keyword evidence="2" id="KW-0677">Repeat</keyword>
<dbReference type="Pfam" id="PF00439">
    <property type="entry name" value="Bromodomain"/>
    <property type="match status" value="1"/>
</dbReference>
<keyword evidence="7" id="KW-0539">Nucleus</keyword>